<comment type="similarity">
    <text evidence="2">Belongs to the peroxidase family. Ascorbate peroxidase subfamily.</text>
</comment>
<dbReference type="PANTHER" id="PTHR31388">
    <property type="entry name" value="PEROXIDASE 72-RELATED"/>
    <property type="match status" value="1"/>
</dbReference>
<evidence type="ECO:0000256" key="13">
    <source>
        <dbReference type="ARBA" id="ARBA00023324"/>
    </source>
</evidence>
<feature type="binding site" evidence="17">
    <location>
        <position position="70"/>
    </location>
    <ligand>
        <name>Ca(2+)</name>
        <dbReference type="ChEBI" id="CHEBI:29108"/>
        <label>1</label>
    </ligand>
</feature>
<dbReference type="InterPro" id="IPR033905">
    <property type="entry name" value="Secretory_peroxidase"/>
</dbReference>
<feature type="binding site" evidence="17">
    <location>
        <position position="197"/>
    </location>
    <ligand>
        <name>Ca(2+)</name>
        <dbReference type="ChEBI" id="CHEBI:29108"/>
        <label>2</label>
    </ligand>
</feature>
<evidence type="ECO:0000256" key="3">
    <source>
        <dbReference type="ARBA" id="ARBA00012313"/>
    </source>
</evidence>
<keyword evidence="4" id="KW-0575">Peroxidase</keyword>
<dbReference type="AlphaFoldDB" id="A0A8J5W7Y0"/>
<reference evidence="22" key="1">
    <citation type="journal article" date="2021" name="bioRxiv">
        <title>Whole Genome Assembly and Annotation of Northern Wild Rice, Zizania palustris L., Supports a Whole Genome Duplication in the Zizania Genus.</title>
        <authorList>
            <person name="Haas M."/>
            <person name="Kono T."/>
            <person name="Macchietto M."/>
            <person name="Millas R."/>
            <person name="McGilp L."/>
            <person name="Shao M."/>
            <person name="Duquette J."/>
            <person name="Hirsch C.N."/>
            <person name="Kimball J."/>
        </authorList>
    </citation>
    <scope>NUCLEOTIDE SEQUENCE</scope>
    <source>
        <tissue evidence="22">Fresh leaf tissue</tissue>
    </source>
</reference>
<feature type="binding site" evidence="17">
    <location>
        <position position="77"/>
    </location>
    <ligand>
        <name>Ca(2+)</name>
        <dbReference type="ChEBI" id="CHEBI:29108"/>
        <label>1</label>
    </ligand>
</feature>
<keyword evidence="10 19" id="KW-1015">Disulfide bond</keyword>
<keyword evidence="7 17" id="KW-0106">Calcium</keyword>
<keyword evidence="12" id="KW-0873">Pyrrolidone carboxylic acid</keyword>
<evidence type="ECO:0000256" key="7">
    <source>
        <dbReference type="ARBA" id="ARBA00022837"/>
    </source>
</evidence>
<dbReference type="Proteomes" id="UP000729402">
    <property type="component" value="Unassembled WGS sequence"/>
</dbReference>
<dbReference type="EC" id="1.11.1.7" evidence="3"/>
<feature type="domain" description="Plant heme peroxidase family profile" evidence="21">
    <location>
        <begin position="28"/>
        <end position="323"/>
    </location>
</feature>
<evidence type="ECO:0000256" key="16">
    <source>
        <dbReference type="PIRSR" id="PIRSR600823-2"/>
    </source>
</evidence>
<dbReference type="PROSITE" id="PS00435">
    <property type="entry name" value="PEROXIDASE_1"/>
    <property type="match status" value="1"/>
</dbReference>
<gene>
    <name evidence="22" type="ORF">GUJ93_ZPchr0010g10561</name>
</gene>
<accession>A0A8J5W7Y0</accession>
<feature type="binding site" evidence="17">
    <location>
        <position position="245"/>
    </location>
    <ligand>
        <name>Ca(2+)</name>
        <dbReference type="ChEBI" id="CHEBI:29108"/>
        <label>2</label>
    </ligand>
</feature>
<feature type="disulfide bond" evidence="19">
    <location>
        <begin position="71"/>
        <end position="76"/>
    </location>
</feature>
<evidence type="ECO:0000256" key="5">
    <source>
        <dbReference type="ARBA" id="ARBA00022617"/>
    </source>
</evidence>
<evidence type="ECO:0000256" key="15">
    <source>
        <dbReference type="PIRSR" id="PIRSR600823-1"/>
    </source>
</evidence>
<dbReference type="GO" id="GO:0140825">
    <property type="term" value="F:lactoperoxidase activity"/>
    <property type="evidence" value="ECO:0007669"/>
    <property type="project" value="UniProtKB-EC"/>
</dbReference>
<proteinExistence type="inferred from homology"/>
<dbReference type="PANTHER" id="PTHR31388:SF19">
    <property type="entry name" value="OS06G0521900 PROTEIN"/>
    <property type="match status" value="1"/>
</dbReference>
<keyword evidence="8" id="KW-0560">Oxidoreductase</keyword>
<feature type="site" description="Transition state stabilizer" evidence="18">
    <location>
        <position position="65"/>
    </location>
</feature>
<dbReference type="FunFam" id="1.10.420.10:FF:000001">
    <property type="entry name" value="Peroxidase"/>
    <property type="match status" value="1"/>
</dbReference>
<keyword evidence="11" id="KW-0325">Glycoprotein</keyword>
<keyword evidence="6 17" id="KW-0479">Metal-binding</keyword>
<comment type="caution">
    <text evidence="22">The sequence shown here is derived from an EMBL/GenBank/DDBJ whole genome shotgun (WGS) entry which is preliminary data.</text>
</comment>
<feature type="disulfide bond" evidence="19">
    <location>
        <begin position="124"/>
        <end position="319"/>
    </location>
</feature>
<feature type="binding site" evidence="17">
    <location>
        <position position="73"/>
    </location>
    <ligand>
        <name>Ca(2+)</name>
        <dbReference type="ChEBI" id="CHEBI:29108"/>
        <label>1</label>
    </ligand>
</feature>
<dbReference type="GO" id="GO:0042744">
    <property type="term" value="P:hydrogen peroxide catabolic process"/>
    <property type="evidence" value="ECO:0007669"/>
    <property type="project" value="UniProtKB-KW"/>
</dbReference>
<dbReference type="EMBL" id="JAAALK010000082">
    <property type="protein sequence ID" value="KAG8084832.1"/>
    <property type="molecule type" value="Genomic_DNA"/>
</dbReference>
<feature type="binding site" evidence="17">
    <location>
        <position position="79"/>
    </location>
    <ligand>
        <name>Ca(2+)</name>
        <dbReference type="ChEBI" id="CHEBI:29108"/>
        <label>1</label>
    </ligand>
</feature>
<dbReference type="GO" id="GO:0046872">
    <property type="term" value="F:metal ion binding"/>
    <property type="evidence" value="ECO:0007669"/>
    <property type="project" value="UniProtKB-KW"/>
</dbReference>
<reference evidence="22" key="2">
    <citation type="submission" date="2021-02" db="EMBL/GenBank/DDBJ databases">
        <authorList>
            <person name="Kimball J.A."/>
            <person name="Haas M.W."/>
            <person name="Macchietto M."/>
            <person name="Kono T."/>
            <person name="Duquette J."/>
            <person name="Shao M."/>
        </authorList>
    </citation>
    <scope>NUCLEOTIDE SEQUENCE</scope>
    <source>
        <tissue evidence="22">Fresh leaf tissue</tissue>
    </source>
</reference>
<evidence type="ECO:0000256" key="1">
    <source>
        <dbReference type="ARBA" id="ARBA00000189"/>
    </source>
</evidence>
<protein>
    <recommendedName>
        <fullName evidence="14">Peroxidase 1</fullName>
        <ecNumber evidence="3">1.11.1.7</ecNumber>
    </recommendedName>
</protein>
<dbReference type="PROSITE" id="PS50873">
    <property type="entry name" value="PEROXIDASE_4"/>
    <property type="match status" value="1"/>
</dbReference>
<feature type="binding site" evidence="16">
    <location>
        <position position="166"/>
    </location>
    <ligand>
        <name>substrate</name>
    </ligand>
</feature>
<evidence type="ECO:0000259" key="21">
    <source>
        <dbReference type="PROSITE" id="PS50873"/>
    </source>
</evidence>
<feature type="binding site" evidence="17">
    <location>
        <position position="91"/>
    </location>
    <ligand>
        <name>Ca(2+)</name>
        <dbReference type="ChEBI" id="CHEBI:29108"/>
        <label>1</label>
    </ligand>
</feature>
<sequence>MAVTTKLYLASLVALLAVLATATDGSPELSATYYKKTCPNVQNVVRTVMAHRVASEPRMSPAILRLFFHDCFVNGCDASLLLDRTDDMESEKDAVPTNVSLDGFDVIDEIKSALEHNCPATVSCADILALASRDAVALLGGPSWSVPLGRKDSLYASKDAAENDLPNPHGDLGDLLKSFEEHGLDARDLTALSGAHTIGKAHSCENYRDRVYGGEGANIIDPSFAERRRQSCEEGSGEAPFDEETPMVFDNSYFQDLIAQRGLLTSDQELYTHGGPVSDLVKMYAMHGETFFADFAKAMVKMGSIRPPQWMQAEVRLNCRVVNH</sequence>
<dbReference type="InterPro" id="IPR019794">
    <property type="entry name" value="Peroxidases_AS"/>
</dbReference>
<feature type="binding site" evidence="17">
    <location>
        <position position="250"/>
    </location>
    <ligand>
        <name>Ca(2+)</name>
        <dbReference type="ChEBI" id="CHEBI:29108"/>
        <label>2</label>
    </ligand>
</feature>
<evidence type="ECO:0000256" key="18">
    <source>
        <dbReference type="PIRSR" id="PIRSR600823-4"/>
    </source>
</evidence>
<evidence type="ECO:0000256" key="9">
    <source>
        <dbReference type="ARBA" id="ARBA00023004"/>
    </source>
</evidence>
<comment type="cofactor">
    <cofactor evidence="17">
        <name>Ca(2+)</name>
        <dbReference type="ChEBI" id="CHEBI:29108"/>
    </cofactor>
    <text evidence="17">Binds 2 calcium ions per subunit.</text>
</comment>
<dbReference type="PROSITE" id="PS00436">
    <property type="entry name" value="PEROXIDASE_2"/>
    <property type="match status" value="1"/>
</dbReference>
<evidence type="ECO:0000256" key="12">
    <source>
        <dbReference type="ARBA" id="ARBA00023283"/>
    </source>
</evidence>
<evidence type="ECO:0000256" key="17">
    <source>
        <dbReference type="PIRSR" id="PIRSR600823-3"/>
    </source>
</evidence>
<dbReference type="OrthoDB" id="2113341at2759"/>
<feature type="binding site" evidence="17">
    <location>
        <position position="242"/>
    </location>
    <ligand>
        <name>Ca(2+)</name>
        <dbReference type="ChEBI" id="CHEBI:29108"/>
        <label>2</label>
    </ligand>
</feature>
<organism evidence="22 23">
    <name type="scientific">Zizania palustris</name>
    <name type="common">Northern wild rice</name>
    <dbReference type="NCBI Taxonomy" id="103762"/>
    <lineage>
        <taxon>Eukaryota</taxon>
        <taxon>Viridiplantae</taxon>
        <taxon>Streptophyta</taxon>
        <taxon>Embryophyta</taxon>
        <taxon>Tracheophyta</taxon>
        <taxon>Spermatophyta</taxon>
        <taxon>Magnoliopsida</taxon>
        <taxon>Liliopsida</taxon>
        <taxon>Poales</taxon>
        <taxon>Poaceae</taxon>
        <taxon>BOP clade</taxon>
        <taxon>Oryzoideae</taxon>
        <taxon>Oryzeae</taxon>
        <taxon>Zizaniinae</taxon>
        <taxon>Zizania</taxon>
    </lineage>
</organism>
<evidence type="ECO:0000313" key="23">
    <source>
        <dbReference type="Proteomes" id="UP000729402"/>
    </source>
</evidence>
<evidence type="ECO:0000256" key="10">
    <source>
        <dbReference type="ARBA" id="ARBA00023157"/>
    </source>
</evidence>
<dbReference type="InterPro" id="IPR002016">
    <property type="entry name" value="Haem_peroxidase"/>
</dbReference>
<evidence type="ECO:0000256" key="4">
    <source>
        <dbReference type="ARBA" id="ARBA00022559"/>
    </source>
</evidence>
<keyword evidence="20" id="KW-0732">Signal</keyword>
<name>A0A8J5W7Y0_ZIZPA</name>
<keyword evidence="5" id="KW-0349">Heme</keyword>
<evidence type="ECO:0000256" key="20">
    <source>
        <dbReference type="SAM" id="SignalP"/>
    </source>
</evidence>
<feature type="disulfide bond" evidence="19">
    <location>
        <begin position="38"/>
        <end position="118"/>
    </location>
</feature>
<evidence type="ECO:0000256" key="6">
    <source>
        <dbReference type="ARBA" id="ARBA00022723"/>
    </source>
</evidence>
<dbReference type="GO" id="GO:0020037">
    <property type="term" value="F:heme binding"/>
    <property type="evidence" value="ECO:0007669"/>
    <property type="project" value="InterPro"/>
</dbReference>
<feature type="chain" id="PRO_5035177472" description="Peroxidase 1" evidence="20">
    <location>
        <begin position="26"/>
        <end position="324"/>
    </location>
</feature>
<feature type="disulfide bond" evidence="19">
    <location>
        <begin position="204"/>
        <end position="232"/>
    </location>
</feature>
<dbReference type="CDD" id="cd00693">
    <property type="entry name" value="secretory_peroxidase"/>
    <property type="match status" value="1"/>
</dbReference>
<dbReference type="InterPro" id="IPR019793">
    <property type="entry name" value="Peroxidases_heam-ligand_BS"/>
</dbReference>
<feature type="binding site" description="axial binding residue" evidence="17">
    <location>
        <position position="196"/>
    </location>
    <ligand>
        <name>heme b</name>
        <dbReference type="ChEBI" id="CHEBI:60344"/>
    </ligand>
    <ligandPart>
        <name>Fe</name>
        <dbReference type="ChEBI" id="CHEBI:18248"/>
    </ligandPart>
</feature>
<keyword evidence="9 17" id="KW-0408">Iron</keyword>
<evidence type="ECO:0000256" key="8">
    <source>
        <dbReference type="ARBA" id="ARBA00023002"/>
    </source>
</evidence>
<dbReference type="FunFam" id="1.10.520.10:FF:000001">
    <property type="entry name" value="Peroxidase"/>
    <property type="match status" value="1"/>
</dbReference>
<feature type="signal peptide" evidence="20">
    <location>
        <begin position="1"/>
        <end position="25"/>
    </location>
</feature>
<dbReference type="InterPro" id="IPR000823">
    <property type="entry name" value="Peroxidase_pln"/>
</dbReference>
<evidence type="ECO:0000313" key="22">
    <source>
        <dbReference type="EMBL" id="KAG8084832.1"/>
    </source>
</evidence>
<evidence type="ECO:0000256" key="11">
    <source>
        <dbReference type="ARBA" id="ARBA00023180"/>
    </source>
</evidence>
<dbReference type="Pfam" id="PF00141">
    <property type="entry name" value="peroxidase"/>
    <property type="match status" value="1"/>
</dbReference>
<keyword evidence="13" id="KW-0376">Hydrogen peroxide</keyword>
<evidence type="ECO:0000256" key="14">
    <source>
        <dbReference type="ARBA" id="ARBA00072322"/>
    </source>
</evidence>
<comment type="catalytic activity">
    <reaction evidence="1">
        <text>2 a phenolic donor + H2O2 = 2 a phenolic radical donor + 2 H2O</text>
        <dbReference type="Rhea" id="RHEA:56136"/>
        <dbReference type="ChEBI" id="CHEBI:15377"/>
        <dbReference type="ChEBI" id="CHEBI:16240"/>
        <dbReference type="ChEBI" id="CHEBI:139520"/>
        <dbReference type="ChEBI" id="CHEBI:139521"/>
        <dbReference type="EC" id="1.11.1.7"/>
    </reaction>
</comment>
<comment type="cofactor">
    <cofactor evidence="17">
        <name>heme b</name>
        <dbReference type="ChEBI" id="CHEBI:60344"/>
    </cofactor>
    <text evidence="17">Binds 1 heme b (iron(II)-protoporphyrin IX) group per subunit.</text>
</comment>
<dbReference type="GO" id="GO:0006979">
    <property type="term" value="P:response to oxidative stress"/>
    <property type="evidence" value="ECO:0007669"/>
    <property type="project" value="InterPro"/>
</dbReference>
<evidence type="ECO:0000256" key="2">
    <source>
        <dbReference type="ARBA" id="ARBA00006873"/>
    </source>
</evidence>
<evidence type="ECO:0000256" key="19">
    <source>
        <dbReference type="PIRSR" id="PIRSR600823-5"/>
    </source>
</evidence>
<feature type="active site" description="Proton acceptor" evidence="15">
    <location>
        <position position="69"/>
    </location>
</feature>
<keyword evidence="23" id="KW-1185">Reference proteome</keyword>
<feature type="binding site" evidence="17">
    <location>
        <position position="75"/>
    </location>
    <ligand>
        <name>Ca(2+)</name>
        <dbReference type="ChEBI" id="CHEBI:29108"/>
        <label>1</label>
    </ligand>
</feature>